<dbReference type="STRING" id="228230.RMCC_0751"/>
<organism evidence="6 7">
    <name type="scientific">Mycolicibacterium canariasense</name>
    <name type="common">Mycobacterium canariasense</name>
    <dbReference type="NCBI Taxonomy" id="228230"/>
    <lineage>
        <taxon>Bacteria</taxon>
        <taxon>Bacillati</taxon>
        <taxon>Actinomycetota</taxon>
        <taxon>Actinomycetes</taxon>
        <taxon>Mycobacteriales</taxon>
        <taxon>Mycobacteriaceae</taxon>
        <taxon>Mycolicibacterium</taxon>
    </lineage>
</organism>
<dbReference type="SUPFAM" id="SSF46689">
    <property type="entry name" value="Homeodomain-like"/>
    <property type="match status" value="1"/>
</dbReference>
<gene>
    <name evidence="6" type="primary">tetR3</name>
    <name evidence="6" type="ORF">RMCC_0751</name>
</gene>
<dbReference type="PROSITE" id="PS50977">
    <property type="entry name" value="HTH_TETR_2"/>
    <property type="match status" value="1"/>
</dbReference>
<dbReference type="Gene3D" id="1.10.357.10">
    <property type="entry name" value="Tetracycline Repressor, domain 2"/>
    <property type="match status" value="1"/>
</dbReference>
<proteinExistence type="predicted"/>
<evidence type="ECO:0000256" key="3">
    <source>
        <dbReference type="ARBA" id="ARBA00023163"/>
    </source>
</evidence>
<evidence type="ECO:0000256" key="1">
    <source>
        <dbReference type="ARBA" id="ARBA00023015"/>
    </source>
</evidence>
<dbReference type="PANTHER" id="PTHR47506:SF1">
    <property type="entry name" value="HTH-TYPE TRANSCRIPTIONAL REGULATOR YJDC"/>
    <property type="match status" value="1"/>
</dbReference>
<evidence type="ECO:0000256" key="2">
    <source>
        <dbReference type="ARBA" id="ARBA00023125"/>
    </source>
</evidence>
<reference evidence="7" key="2">
    <citation type="submission" date="2016-02" db="EMBL/GenBank/DDBJ databases">
        <title>Draft genome sequence of five rapidly growing Mycobacterium species.</title>
        <authorList>
            <person name="Katahira K."/>
            <person name="Gotou Y."/>
            <person name="Iida K."/>
            <person name="Ogura Y."/>
            <person name="Hayashi T."/>
        </authorList>
    </citation>
    <scope>NUCLEOTIDE SEQUENCE [LARGE SCALE GENOMIC DNA]</scope>
    <source>
        <strain evidence="7">JCM15298</strain>
    </source>
</reference>
<evidence type="ECO:0000256" key="4">
    <source>
        <dbReference type="PROSITE-ProRule" id="PRU00335"/>
    </source>
</evidence>
<keyword evidence="7" id="KW-1185">Reference proteome</keyword>
<reference evidence="7" key="1">
    <citation type="journal article" date="2016" name="Genome Announc.">
        <title>Draft Genome Sequences of Five Rapidly Growing Mycobacterium Species, M. thermoresistibile, M. fortuitum subsp. acetamidolyticum, M. canariasense, M. brisbanense, and M. novocastrense.</title>
        <authorList>
            <person name="Katahira K."/>
            <person name="Ogura Y."/>
            <person name="Gotoh Y."/>
            <person name="Hayashi T."/>
        </authorList>
    </citation>
    <scope>NUCLEOTIDE SEQUENCE [LARGE SCALE GENOMIC DNA]</scope>
    <source>
        <strain evidence="7">JCM15298</strain>
    </source>
</reference>
<keyword evidence="2 4" id="KW-0238">DNA-binding</keyword>
<keyword evidence="1" id="KW-0805">Transcription regulation</keyword>
<dbReference type="SUPFAM" id="SSF48498">
    <property type="entry name" value="Tetracyclin repressor-like, C-terminal domain"/>
    <property type="match status" value="1"/>
</dbReference>
<dbReference type="InterPro" id="IPR009057">
    <property type="entry name" value="Homeodomain-like_sf"/>
</dbReference>
<accession>A0A117I8V1</accession>
<evidence type="ECO:0000313" key="7">
    <source>
        <dbReference type="Proteomes" id="UP000069443"/>
    </source>
</evidence>
<keyword evidence="3" id="KW-0804">Transcription</keyword>
<name>A0A117I8V1_MYCCR</name>
<dbReference type="PANTHER" id="PTHR47506">
    <property type="entry name" value="TRANSCRIPTIONAL REGULATORY PROTEIN"/>
    <property type="match status" value="1"/>
</dbReference>
<dbReference type="Proteomes" id="UP000069443">
    <property type="component" value="Unassembled WGS sequence"/>
</dbReference>
<dbReference type="PRINTS" id="PR00455">
    <property type="entry name" value="HTHTETR"/>
</dbReference>
<protein>
    <submittedName>
        <fullName evidence="6">HTH-type transcriptional regulator</fullName>
    </submittedName>
</protein>
<dbReference type="EMBL" id="BCSY01000028">
    <property type="protein sequence ID" value="GAS93785.1"/>
    <property type="molecule type" value="Genomic_DNA"/>
</dbReference>
<evidence type="ECO:0000313" key="6">
    <source>
        <dbReference type="EMBL" id="GAS93785.1"/>
    </source>
</evidence>
<feature type="DNA-binding region" description="H-T-H motif" evidence="4">
    <location>
        <begin position="38"/>
        <end position="57"/>
    </location>
</feature>
<comment type="caution">
    <text evidence="6">The sequence shown here is derived from an EMBL/GenBank/DDBJ whole genome shotgun (WGS) entry which is preliminary data.</text>
</comment>
<evidence type="ECO:0000259" key="5">
    <source>
        <dbReference type="PROSITE" id="PS50977"/>
    </source>
</evidence>
<sequence length="199" mass="21797">MLRVSMGERTDSMSTNSRDAILEAARRGAQAHGYTGISFRDLAKIVGIKAASIYHYFPTKAELGVAVARRYWEQTASDLEQLLADEGSPTAALVKYPSIFRRSLENENRLCMVSFMAAEFDDLPEEVREEVQKFADVNVAWLSDMLAAAGLASADESVDRGRAIYAAVAGAQLLARSRSDITLFDTLISSYRAAGLLPH</sequence>
<dbReference type="Pfam" id="PF00440">
    <property type="entry name" value="TetR_N"/>
    <property type="match status" value="1"/>
</dbReference>
<dbReference type="InterPro" id="IPR001647">
    <property type="entry name" value="HTH_TetR"/>
</dbReference>
<dbReference type="GO" id="GO:0003677">
    <property type="term" value="F:DNA binding"/>
    <property type="evidence" value="ECO:0007669"/>
    <property type="project" value="UniProtKB-UniRule"/>
</dbReference>
<dbReference type="InterPro" id="IPR036271">
    <property type="entry name" value="Tet_transcr_reg_TetR-rel_C_sf"/>
</dbReference>
<dbReference type="AlphaFoldDB" id="A0A117I8V1"/>
<feature type="domain" description="HTH tetR-type" evidence="5">
    <location>
        <begin position="15"/>
        <end position="75"/>
    </location>
</feature>